<accession>A0A0F9XTK6</accession>
<organism evidence="1 2">
    <name type="scientific">Trichoderma harzianum</name>
    <name type="common">Hypocrea lixii</name>
    <dbReference type="NCBI Taxonomy" id="5544"/>
    <lineage>
        <taxon>Eukaryota</taxon>
        <taxon>Fungi</taxon>
        <taxon>Dikarya</taxon>
        <taxon>Ascomycota</taxon>
        <taxon>Pezizomycotina</taxon>
        <taxon>Sordariomycetes</taxon>
        <taxon>Hypocreomycetidae</taxon>
        <taxon>Hypocreales</taxon>
        <taxon>Hypocreaceae</taxon>
        <taxon>Trichoderma</taxon>
    </lineage>
</organism>
<gene>
    <name evidence="1" type="ORF">THAR02_00078</name>
</gene>
<dbReference type="AlphaFoldDB" id="A0A0F9XTK6"/>
<sequence length="200" mass="22468">MTTKHLENAARAVLETANIALGSTATETRVSVVGGLSIPLYEAIRIVDISQDVDIFLGGNVNRHELKKALHVVDSAFIVNMEGICGVTYRCPVAKVITPVDLIDRVVTGFEPRLRILAELEKWELPWPTREDVISMKAISASEWEDDAKRRQDVMDIMKILEMHTGSLQLSSLAFMKNQMPMLVQNSTWSEEEWARYLGI</sequence>
<evidence type="ECO:0000313" key="1">
    <source>
        <dbReference type="EMBL" id="KKP07870.1"/>
    </source>
</evidence>
<name>A0A0F9XTK6_TRIHA</name>
<comment type="caution">
    <text evidence="1">The sequence shown here is derived from an EMBL/GenBank/DDBJ whole genome shotgun (WGS) entry which is preliminary data.</text>
</comment>
<dbReference type="OMA" id="KANELPW"/>
<reference evidence="2" key="1">
    <citation type="journal article" date="2015" name="Genome Announc.">
        <title>Draft whole-genome sequence of the biocontrol agent Trichoderma harzianum T6776.</title>
        <authorList>
            <person name="Baroncelli R."/>
            <person name="Piaggeschi G."/>
            <person name="Fiorini L."/>
            <person name="Bertolini E."/>
            <person name="Zapparata A."/>
            <person name="Pe M.E."/>
            <person name="Sarrocco S."/>
            <person name="Vannacci G."/>
        </authorList>
    </citation>
    <scope>NUCLEOTIDE SEQUENCE [LARGE SCALE GENOMIC DNA]</scope>
    <source>
        <strain evidence="2">T6776</strain>
    </source>
</reference>
<dbReference type="OrthoDB" id="5421247at2759"/>
<proteinExistence type="predicted"/>
<evidence type="ECO:0000313" key="2">
    <source>
        <dbReference type="Proteomes" id="UP000034112"/>
    </source>
</evidence>
<protein>
    <submittedName>
        <fullName evidence="1">Uncharacterized protein</fullName>
    </submittedName>
</protein>
<dbReference type="Proteomes" id="UP000034112">
    <property type="component" value="Unassembled WGS sequence"/>
</dbReference>
<dbReference type="EMBL" id="JOKZ01000001">
    <property type="protein sequence ID" value="KKP07870.1"/>
    <property type="molecule type" value="Genomic_DNA"/>
</dbReference>